<dbReference type="GO" id="GO:0006388">
    <property type="term" value="P:tRNA splicing, via endonucleolytic cleavage and ligation"/>
    <property type="evidence" value="ECO:0007669"/>
    <property type="project" value="TreeGrafter"/>
</dbReference>
<dbReference type="InterPro" id="IPR042080">
    <property type="entry name" value="RNA_2'-PTrans_N"/>
</dbReference>
<protein>
    <recommendedName>
        <fullName evidence="3">2'-phosphotransferase</fullName>
        <ecNumber evidence="3">2.7.1.160</ecNumber>
    </recommendedName>
</protein>
<dbReference type="STRING" id="1314781.A0A165GER9"/>
<keyword evidence="4" id="KW-0808">Transferase</keyword>
<dbReference type="InParanoid" id="A0A165GER9"/>
<dbReference type="Pfam" id="PF01885">
    <property type="entry name" value="PTS_2-RNA"/>
    <property type="match status" value="1"/>
</dbReference>
<dbReference type="GO" id="GO:0000215">
    <property type="term" value="F:tRNA 2'-phosphotransferase activity"/>
    <property type="evidence" value="ECO:0007669"/>
    <property type="project" value="UniProtKB-EC"/>
</dbReference>
<dbReference type="InterPro" id="IPR042081">
    <property type="entry name" value="RNA_2'-PTrans_C"/>
</dbReference>
<accession>A0A165GER9</accession>
<dbReference type="OrthoDB" id="419694at2759"/>
<evidence type="ECO:0000256" key="6">
    <source>
        <dbReference type="ARBA" id="ARBA00047949"/>
    </source>
</evidence>
<dbReference type="EC" id="2.7.1.160" evidence="3"/>
<evidence type="ECO:0000256" key="2">
    <source>
        <dbReference type="ARBA" id="ARBA00009836"/>
    </source>
</evidence>
<dbReference type="FunCoup" id="A0A165GER9">
    <property type="interactions" value="37"/>
</dbReference>
<dbReference type="AlphaFoldDB" id="A0A165GER9"/>
<evidence type="ECO:0000313" key="9">
    <source>
        <dbReference type="Proteomes" id="UP000077266"/>
    </source>
</evidence>
<dbReference type="SUPFAM" id="SSF56399">
    <property type="entry name" value="ADP-ribosylation"/>
    <property type="match status" value="1"/>
</dbReference>
<evidence type="ECO:0000256" key="7">
    <source>
        <dbReference type="SAM" id="MobiDB-lite"/>
    </source>
</evidence>
<evidence type="ECO:0000256" key="1">
    <source>
        <dbReference type="ARBA" id="ARBA00003343"/>
    </source>
</evidence>
<name>A0A165GER9_EXIGL</name>
<dbReference type="Gene3D" id="1.10.10.970">
    <property type="entry name" value="RNA 2'-phosphotransferase, Tpt1/KptA family, N-terminal domain"/>
    <property type="match status" value="1"/>
</dbReference>
<evidence type="ECO:0000256" key="3">
    <source>
        <dbReference type="ARBA" id="ARBA00012007"/>
    </source>
</evidence>
<reference evidence="8 9" key="1">
    <citation type="journal article" date="2016" name="Mol. Biol. Evol.">
        <title>Comparative Genomics of Early-Diverging Mushroom-Forming Fungi Provides Insights into the Origins of Lignocellulose Decay Capabilities.</title>
        <authorList>
            <person name="Nagy L.G."/>
            <person name="Riley R."/>
            <person name="Tritt A."/>
            <person name="Adam C."/>
            <person name="Daum C."/>
            <person name="Floudas D."/>
            <person name="Sun H."/>
            <person name="Yadav J.S."/>
            <person name="Pangilinan J."/>
            <person name="Larsson K.H."/>
            <person name="Matsuura K."/>
            <person name="Barry K."/>
            <person name="Labutti K."/>
            <person name="Kuo R."/>
            <person name="Ohm R.A."/>
            <person name="Bhattacharya S.S."/>
            <person name="Shirouzu T."/>
            <person name="Yoshinaga Y."/>
            <person name="Martin F.M."/>
            <person name="Grigoriev I.V."/>
            <person name="Hibbett D.S."/>
        </authorList>
    </citation>
    <scope>NUCLEOTIDE SEQUENCE [LARGE SCALE GENOMIC DNA]</scope>
    <source>
        <strain evidence="8 9">HHB12029</strain>
    </source>
</reference>
<evidence type="ECO:0000256" key="4">
    <source>
        <dbReference type="ARBA" id="ARBA00022679"/>
    </source>
</evidence>
<keyword evidence="9" id="KW-1185">Reference proteome</keyword>
<sequence>MDGRLPQGPKPKRENRRPRREDDPRVALSKSMSSVLRHNAEKFGLKMRADGYAKVDDLLALPKFCGQTLESIKAIVDADEKKRYNLVHETDAQSGKAAWFIRANQGHSMQTVKVEMEELTDPARIPMAVHGTTRAAWKSISTQGLSRMNRQHVHLAQGLGGEEGVISGMRKTSTVLVFLDVRKAMAAGLKFYLSENGVVLTPGDANGFVKPEFFSRVEESRTGEVLDRFDGPRAPVENHATAEARLGAGKAVAVEMDEEEAAAEEAWAAIAAKTADLSVDDADARQPKLSDAQ</sequence>
<dbReference type="InterPro" id="IPR002745">
    <property type="entry name" value="Ptrans_KptA/Tpt1"/>
</dbReference>
<comment type="catalytic activity">
    <reaction evidence="6">
        <text>2'-phospho-[ligated tRNA] + NAD(+) = mature tRNA + ADP-alpha-D-ribose 1'',2''-cyclic phosphate + nicotinamide</text>
        <dbReference type="Rhea" id="RHEA:23324"/>
        <dbReference type="Rhea" id="RHEA-COMP:11106"/>
        <dbReference type="Rhea" id="RHEA-COMP:11107"/>
        <dbReference type="ChEBI" id="CHEBI:17154"/>
        <dbReference type="ChEBI" id="CHEBI:57540"/>
        <dbReference type="ChEBI" id="CHEBI:76596"/>
        <dbReference type="ChEBI" id="CHEBI:82883"/>
        <dbReference type="ChEBI" id="CHEBI:85027"/>
        <dbReference type="EC" id="2.7.1.160"/>
    </reaction>
</comment>
<evidence type="ECO:0000313" key="8">
    <source>
        <dbReference type="EMBL" id="KZV90412.1"/>
    </source>
</evidence>
<dbReference type="PANTHER" id="PTHR12684:SF2">
    <property type="entry name" value="TRNA 2'-PHOSPHOTRANSFERASE 1"/>
    <property type="match status" value="1"/>
</dbReference>
<dbReference type="Gene3D" id="3.20.170.30">
    <property type="match status" value="1"/>
</dbReference>
<dbReference type="EMBL" id="KV426049">
    <property type="protein sequence ID" value="KZV90412.1"/>
    <property type="molecule type" value="Genomic_DNA"/>
</dbReference>
<organism evidence="8 9">
    <name type="scientific">Exidia glandulosa HHB12029</name>
    <dbReference type="NCBI Taxonomy" id="1314781"/>
    <lineage>
        <taxon>Eukaryota</taxon>
        <taxon>Fungi</taxon>
        <taxon>Dikarya</taxon>
        <taxon>Basidiomycota</taxon>
        <taxon>Agaricomycotina</taxon>
        <taxon>Agaricomycetes</taxon>
        <taxon>Auriculariales</taxon>
        <taxon>Exidiaceae</taxon>
        <taxon>Exidia</taxon>
    </lineage>
</organism>
<comment type="function">
    <text evidence="1">Catalyzes the last step of tRNA splicing, the transfer of the splice junction 2'-phosphate from ligated tRNA to NAD to produce ADP-ribose 1''-2'' cyclic phosphate.</text>
</comment>
<proteinExistence type="inferred from homology"/>
<comment type="similarity">
    <text evidence="2">Belongs to the KptA/TPT1 family.</text>
</comment>
<dbReference type="Proteomes" id="UP000077266">
    <property type="component" value="Unassembled WGS sequence"/>
</dbReference>
<evidence type="ECO:0000256" key="5">
    <source>
        <dbReference type="ARBA" id="ARBA00023027"/>
    </source>
</evidence>
<gene>
    <name evidence="8" type="ORF">EXIGLDRAFT_616970</name>
</gene>
<feature type="region of interest" description="Disordered" evidence="7">
    <location>
        <begin position="1"/>
        <end position="32"/>
    </location>
</feature>
<dbReference type="PANTHER" id="PTHR12684">
    <property type="entry name" value="PUTATIVE PHOSPHOTRANSFERASE"/>
    <property type="match status" value="1"/>
</dbReference>
<keyword evidence="5" id="KW-0520">NAD</keyword>